<dbReference type="Gene3D" id="1.10.287.70">
    <property type="match status" value="1"/>
</dbReference>
<feature type="region of interest" description="Disordered" evidence="9">
    <location>
        <begin position="218"/>
        <end position="237"/>
    </location>
</feature>
<name>A0AAR5PXJ2_DENPD</name>
<dbReference type="InterPro" id="IPR013099">
    <property type="entry name" value="K_chnl_dom"/>
</dbReference>
<dbReference type="Proteomes" id="UP000019118">
    <property type="component" value="Unassembled WGS sequence"/>
</dbReference>
<dbReference type="SUPFAM" id="SSF81324">
    <property type="entry name" value="Voltage-gated potassium channels"/>
    <property type="match status" value="2"/>
</dbReference>
<dbReference type="InterPro" id="IPR003280">
    <property type="entry name" value="2pore_dom_K_chnl"/>
</dbReference>
<feature type="transmembrane region" description="Helical" evidence="10">
    <location>
        <begin position="344"/>
        <end position="367"/>
    </location>
</feature>
<evidence type="ECO:0000256" key="7">
    <source>
        <dbReference type="ARBA" id="ARBA00023303"/>
    </source>
</evidence>
<evidence type="ECO:0000256" key="6">
    <source>
        <dbReference type="ARBA" id="ARBA00023136"/>
    </source>
</evidence>
<dbReference type="EnsemblMetazoa" id="XM_019910155.1">
    <property type="protein sequence ID" value="XP_019765714.1"/>
    <property type="gene ID" value="LOC109541326"/>
</dbReference>
<proteinExistence type="inferred from homology"/>
<feature type="transmembrane region" description="Helical" evidence="10">
    <location>
        <begin position="133"/>
        <end position="151"/>
    </location>
</feature>
<evidence type="ECO:0000256" key="4">
    <source>
        <dbReference type="ARBA" id="ARBA00022989"/>
    </source>
</evidence>
<reference evidence="12" key="2">
    <citation type="submission" date="2024-08" db="UniProtKB">
        <authorList>
            <consortium name="EnsemblMetazoa"/>
        </authorList>
    </citation>
    <scope>IDENTIFICATION</scope>
</reference>
<feature type="transmembrane region" description="Helical" evidence="10">
    <location>
        <begin position="25"/>
        <end position="49"/>
    </location>
</feature>
<evidence type="ECO:0000259" key="11">
    <source>
        <dbReference type="Pfam" id="PF07885"/>
    </source>
</evidence>
<keyword evidence="13" id="KW-1185">Reference proteome</keyword>
<dbReference type="AlphaFoldDB" id="A0AAR5PXJ2"/>
<comment type="subcellular location">
    <subcellularLocation>
        <location evidence="1">Membrane</location>
        <topology evidence="1">Multi-pass membrane protein</topology>
    </subcellularLocation>
</comment>
<evidence type="ECO:0000256" key="1">
    <source>
        <dbReference type="ARBA" id="ARBA00004141"/>
    </source>
</evidence>
<dbReference type="PANTHER" id="PTHR11003:SF352">
    <property type="entry name" value="BCDNA.GH04802-RELATED"/>
    <property type="match status" value="1"/>
</dbReference>
<dbReference type="GO" id="GO:0005886">
    <property type="term" value="C:plasma membrane"/>
    <property type="evidence" value="ECO:0007669"/>
    <property type="project" value="TreeGrafter"/>
</dbReference>
<feature type="domain" description="Potassium channel" evidence="11">
    <location>
        <begin position="131"/>
        <end position="188"/>
    </location>
</feature>
<keyword evidence="3 8" id="KW-0812">Transmembrane</keyword>
<feature type="compositionally biased region" description="Low complexity" evidence="9">
    <location>
        <begin position="224"/>
        <end position="237"/>
    </location>
</feature>
<feature type="transmembrane region" description="Helical" evidence="10">
    <location>
        <begin position="163"/>
        <end position="181"/>
    </location>
</feature>
<dbReference type="GO" id="GO:0015271">
    <property type="term" value="F:outward rectifier potassium channel activity"/>
    <property type="evidence" value="ECO:0007669"/>
    <property type="project" value="TreeGrafter"/>
</dbReference>
<keyword evidence="7 8" id="KW-0407">Ion channel</keyword>
<dbReference type="KEGG" id="dpa:109541326"/>
<dbReference type="Pfam" id="PF07885">
    <property type="entry name" value="Ion_trans_2"/>
    <property type="match status" value="2"/>
</dbReference>
<dbReference type="GO" id="GO:0022841">
    <property type="term" value="F:potassium ion leak channel activity"/>
    <property type="evidence" value="ECO:0007669"/>
    <property type="project" value="TreeGrafter"/>
</dbReference>
<dbReference type="RefSeq" id="XP_019765714.1">
    <property type="nucleotide sequence ID" value="XM_019910155.2"/>
</dbReference>
<reference evidence="13" key="1">
    <citation type="journal article" date="2013" name="Genome Biol.">
        <title>Draft genome of the mountain pine beetle, Dendroctonus ponderosae Hopkins, a major forest pest.</title>
        <authorList>
            <person name="Keeling C.I."/>
            <person name="Yuen M.M."/>
            <person name="Liao N.Y."/>
            <person name="Docking T.R."/>
            <person name="Chan S.K."/>
            <person name="Taylor G.A."/>
            <person name="Palmquist D.L."/>
            <person name="Jackman S.D."/>
            <person name="Nguyen A."/>
            <person name="Li M."/>
            <person name="Henderson H."/>
            <person name="Janes J.K."/>
            <person name="Zhao Y."/>
            <person name="Pandoh P."/>
            <person name="Moore R."/>
            <person name="Sperling F.A."/>
            <person name="Huber D.P."/>
            <person name="Birol I."/>
            <person name="Jones S.J."/>
            <person name="Bohlmann J."/>
        </authorList>
    </citation>
    <scope>NUCLEOTIDE SEQUENCE</scope>
</reference>
<dbReference type="GO" id="GO:0030322">
    <property type="term" value="P:stabilization of membrane potential"/>
    <property type="evidence" value="ECO:0007669"/>
    <property type="project" value="TreeGrafter"/>
</dbReference>
<dbReference type="PANTHER" id="PTHR11003">
    <property type="entry name" value="POTASSIUM CHANNEL, SUBFAMILY K"/>
    <property type="match status" value="1"/>
</dbReference>
<evidence type="ECO:0000256" key="2">
    <source>
        <dbReference type="ARBA" id="ARBA00022448"/>
    </source>
</evidence>
<keyword evidence="6 10" id="KW-0472">Membrane</keyword>
<keyword evidence="2 8" id="KW-0813">Transport</keyword>
<feature type="transmembrane region" description="Helical" evidence="10">
    <location>
        <begin position="274"/>
        <end position="297"/>
    </location>
</feature>
<dbReference type="CTD" id="35777"/>
<evidence type="ECO:0000256" key="8">
    <source>
        <dbReference type="RuleBase" id="RU003857"/>
    </source>
</evidence>
<protein>
    <recommendedName>
        <fullName evidence="11">Potassium channel domain-containing protein</fullName>
    </recommendedName>
</protein>
<evidence type="ECO:0000256" key="9">
    <source>
        <dbReference type="SAM" id="MobiDB-lite"/>
    </source>
</evidence>
<keyword evidence="5 8" id="KW-0406">Ion transport</keyword>
<dbReference type="PRINTS" id="PR01333">
    <property type="entry name" value="2POREKCHANEL"/>
</dbReference>
<evidence type="ECO:0000256" key="3">
    <source>
        <dbReference type="ARBA" id="ARBA00022692"/>
    </source>
</evidence>
<feature type="transmembrane region" description="Helical" evidence="10">
    <location>
        <begin position="304"/>
        <end position="324"/>
    </location>
</feature>
<dbReference type="GeneID" id="109541326"/>
<sequence length="389" mass="44362">MERRRSIRKPNRRYRRPWLKKCKEYIRNFIAFMFSNVGIIGLVIGYTIAGSFIFQFLERGKQIEVHVNAIGNRSFYAQRLWNLTMDLNYNVKLHEKDYRAAVAGELIKFQKNFVNLTRKGYDGSDDVAGEKSWSFAGAFLFSLTVITTIGYGNIWPRTPDGKIASIVYAIIGMPLFLLYLSNIGDVMARSFKWIYANLCLCRWCPGVAKRRAERRMRRDQQMHAESASEAGSRNSSSIGSADVNIAMNVLSPAGSTASDGMTNYTDESYDVQNVTVPITVCLMIMVGYICGGAILFCQWEYDSGWTFLDASYFCFISLSTIGFGDFVPGDKIYGQGKIEEILELKFVFCSMYLMLGMALIAMCFNLMQEEVINKIRTTIRTIKYIFRCR</sequence>
<feature type="domain" description="Potassium channel" evidence="11">
    <location>
        <begin position="284"/>
        <end position="370"/>
    </location>
</feature>
<evidence type="ECO:0000313" key="13">
    <source>
        <dbReference type="Proteomes" id="UP000019118"/>
    </source>
</evidence>
<evidence type="ECO:0000313" key="12">
    <source>
        <dbReference type="EnsemblMetazoa" id="XP_019765714.1"/>
    </source>
</evidence>
<evidence type="ECO:0000256" key="5">
    <source>
        <dbReference type="ARBA" id="ARBA00023065"/>
    </source>
</evidence>
<organism evidence="12 13">
    <name type="scientific">Dendroctonus ponderosae</name>
    <name type="common">Mountain pine beetle</name>
    <dbReference type="NCBI Taxonomy" id="77166"/>
    <lineage>
        <taxon>Eukaryota</taxon>
        <taxon>Metazoa</taxon>
        <taxon>Ecdysozoa</taxon>
        <taxon>Arthropoda</taxon>
        <taxon>Hexapoda</taxon>
        <taxon>Insecta</taxon>
        <taxon>Pterygota</taxon>
        <taxon>Neoptera</taxon>
        <taxon>Endopterygota</taxon>
        <taxon>Coleoptera</taxon>
        <taxon>Polyphaga</taxon>
        <taxon>Cucujiformia</taxon>
        <taxon>Curculionidae</taxon>
        <taxon>Scolytinae</taxon>
        <taxon>Dendroctonus</taxon>
    </lineage>
</organism>
<evidence type="ECO:0000256" key="10">
    <source>
        <dbReference type="SAM" id="Phobius"/>
    </source>
</evidence>
<keyword evidence="4 10" id="KW-1133">Transmembrane helix</keyword>
<accession>A0AAR5PXJ2</accession>
<comment type="similarity">
    <text evidence="8">Belongs to the two pore domain potassium channel (TC 1.A.1.8) family.</text>
</comment>